<comment type="caution">
    <text evidence="1">The sequence shown here is derived from an EMBL/GenBank/DDBJ whole genome shotgun (WGS) entry which is preliminary data.</text>
</comment>
<name>J9G268_9ZZZZ</name>
<proteinExistence type="predicted"/>
<accession>J9G268</accession>
<sequence>WETVEQKPNSPTRNGSAVCLVFAV</sequence>
<protein>
    <submittedName>
        <fullName evidence="1">Uncharacterized protein</fullName>
    </submittedName>
</protein>
<dbReference type="EMBL" id="AMCI01005557">
    <property type="protein sequence ID" value="EJW95907.1"/>
    <property type="molecule type" value="Genomic_DNA"/>
</dbReference>
<gene>
    <name evidence="1" type="ORF">EVA_15986</name>
</gene>
<evidence type="ECO:0000313" key="1">
    <source>
        <dbReference type="EMBL" id="EJW95907.1"/>
    </source>
</evidence>
<feature type="non-terminal residue" evidence="1">
    <location>
        <position position="1"/>
    </location>
</feature>
<reference evidence="1" key="1">
    <citation type="journal article" date="2012" name="PLoS ONE">
        <title>Gene sets for utilization of primary and secondary nutrition supplies in the distal gut of endangered iberian lynx.</title>
        <authorList>
            <person name="Alcaide M."/>
            <person name="Messina E."/>
            <person name="Richter M."/>
            <person name="Bargiela R."/>
            <person name="Peplies J."/>
            <person name="Huws S.A."/>
            <person name="Newbold C.J."/>
            <person name="Golyshin P.N."/>
            <person name="Simon M.A."/>
            <person name="Lopez G."/>
            <person name="Yakimov M.M."/>
            <person name="Ferrer M."/>
        </authorList>
    </citation>
    <scope>NUCLEOTIDE SEQUENCE</scope>
</reference>
<dbReference type="AlphaFoldDB" id="J9G268"/>
<organism evidence="1">
    <name type="scientific">gut metagenome</name>
    <dbReference type="NCBI Taxonomy" id="749906"/>
    <lineage>
        <taxon>unclassified sequences</taxon>
        <taxon>metagenomes</taxon>
        <taxon>organismal metagenomes</taxon>
    </lineage>
</organism>